<protein>
    <submittedName>
        <fullName evidence="2">DUF962 domain-containing protein</fullName>
    </submittedName>
</protein>
<accession>A0A3P1SMM2</accession>
<organism evidence="2 3">
    <name type="scientific">Amphritea balenae</name>
    <dbReference type="NCBI Taxonomy" id="452629"/>
    <lineage>
        <taxon>Bacteria</taxon>
        <taxon>Pseudomonadati</taxon>
        <taxon>Pseudomonadota</taxon>
        <taxon>Gammaproteobacteria</taxon>
        <taxon>Oceanospirillales</taxon>
        <taxon>Oceanospirillaceae</taxon>
        <taxon>Amphritea</taxon>
    </lineage>
</organism>
<dbReference type="InterPro" id="IPR009305">
    <property type="entry name" value="Mpo1-like"/>
</dbReference>
<dbReference type="OrthoDB" id="5515308at2"/>
<evidence type="ECO:0000256" key="1">
    <source>
        <dbReference type="SAM" id="Phobius"/>
    </source>
</evidence>
<keyword evidence="3" id="KW-1185">Reference proteome</keyword>
<dbReference type="AlphaFoldDB" id="A0A3P1SMM2"/>
<dbReference type="Proteomes" id="UP000267535">
    <property type="component" value="Unassembled WGS sequence"/>
</dbReference>
<dbReference type="PANTHER" id="PTHR28026:SF9">
    <property type="entry name" value="2-HYDROXY-PALMITIC ACID DIOXYGENASE MPO1"/>
    <property type="match status" value="1"/>
</dbReference>
<gene>
    <name evidence="2" type="ORF">EHS89_15250</name>
</gene>
<reference evidence="2 3" key="1">
    <citation type="submission" date="2018-11" db="EMBL/GenBank/DDBJ databases">
        <title>The draft genome sequence of Amphritea balenae JAMM 1525T.</title>
        <authorList>
            <person name="Fang Z."/>
            <person name="Zhang Y."/>
            <person name="Han X."/>
        </authorList>
    </citation>
    <scope>NUCLEOTIDE SEQUENCE [LARGE SCALE GENOMIC DNA]</scope>
    <source>
        <strain evidence="2 3">JAMM 1525</strain>
    </source>
</reference>
<feature type="transmembrane region" description="Helical" evidence="1">
    <location>
        <begin position="100"/>
        <end position="118"/>
    </location>
</feature>
<dbReference type="Pfam" id="PF06127">
    <property type="entry name" value="Mpo1-like"/>
    <property type="match status" value="1"/>
</dbReference>
<proteinExistence type="predicted"/>
<feature type="transmembrane region" description="Helical" evidence="1">
    <location>
        <begin position="71"/>
        <end position="88"/>
    </location>
</feature>
<evidence type="ECO:0000313" key="3">
    <source>
        <dbReference type="Proteomes" id="UP000267535"/>
    </source>
</evidence>
<dbReference type="PANTHER" id="PTHR28026">
    <property type="entry name" value="DUF962 DOMAIN PROTEIN (AFU_ORTHOLOGUE AFUA_8G05310)"/>
    <property type="match status" value="1"/>
</dbReference>
<dbReference type="GO" id="GO:0046521">
    <property type="term" value="P:sphingoid catabolic process"/>
    <property type="evidence" value="ECO:0007669"/>
    <property type="project" value="TreeGrafter"/>
</dbReference>
<name>A0A3P1SMM2_9GAMM</name>
<sequence>MPTKHLQQLLDEYGKNHQHPINKLIHWIMVPLIFIAITALLWTVSLSPGINAAIVLSIPIALYYLTLSPKLGIGMMLFNAFCLTLCYLAEKHIEMPLWQVALMIFIPAWIGQFIGHYIEGRKPSFLKDLQFLLIGPAWLMATLYQRFSISEE</sequence>
<keyword evidence="1" id="KW-1133">Transmembrane helix</keyword>
<dbReference type="EMBL" id="RQXV01000009">
    <property type="protein sequence ID" value="RRC97935.1"/>
    <property type="molecule type" value="Genomic_DNA"/>
</dbReference>
<evidence type="ECO:0000313" key="2">
    <source>
        <dbReference type="EMBL" id="RRC97935.1"/>
    </source>
</evidence>
<keyword evidence="1" id="KW-0472">Membrane</keyword>
<dbReference type="GO" id="GO:0016020">
    <property type="term" value="C:membrane"/>
    <property type="evidence" value="ECO:0007669"/>
    <property type="project" value="GOC"/>
</dbReference>
<dbReference type="RefSeq" id="WP_124927029.1">
    <property type="nucleotide sequence ID" value="NZ_BMOH01000008.1"/>
</dbReference>
<feature type="transmembrane region" description="Helical" evidence="1">
    <location>
        <begin position="24"/>
        <end position="42"/>
    </location>
</feature>
<keyword evidence="1" id="KW-0812">Transmembrane</keyword>
<comment type="caution">
    <text evidence="2">The sequence shown here is derived from an EMBL/GenBank/DDBJ whole genome shotgun (WGS) entry which is preliminary data.</text>
</comment>